<proteinExistence type="predicted"/>
<dbReference type="Proteomes" id="UP000711178">
    <property type="component" value="Unassembled WGS sequence"/>
</dbReference>
<accession>A0ABS7FG33</accession>
<dbReference type="GeneID" id="89685745"/>
<dbReference type="EMBL" id="JAHDTB010000014">
    <property type="protein sequence ID" value="MBW8289041.1"/>
    <property type="molecule type" value="Genomic_DNA"/>
</dbReference>
<evidence type="ECO:0000313" key="2">
    <source>
        <dbReference type="Proteomes" id="UP000711178"/>
    </source>
</evidence>
<dbReference type="RefSeq" id="WP_043573570.1">
    <property type="nucleotide sequence ID" value="NZ_CP142381.1"/>
</dbReference>
<evidence type="ECO:0008006" key="3">
    <source>
        <dbReference type="Google" id="ProtNLM"/>
    </source>
</evidence>
<name>A0ABS7FG33_9NEIS</name>
<organism evidence="1 2">
    <name type="scientific">Chromobacterium subtsugae</name>
    <dbReference type="NCBI Taxonomy" id="251747"/>
    <lineage>
        <taxon>Bacteria</taxon>
        <taxon>Pseudomonadati</taxon>
        <taxon>Pseudomonadota</taxon>
        <taxon>Betaproteobacteria</taxon>
        <taxon>Neisseriales</taxon>
        <taxon>Chromobacteriaceae</taxon>
        <taxon>Chromobacterium</taxon>
    </lineage>
</organism>
<keyword evidence="2" id="KW-1185">Reference proteome</keyword>
<dbReference type="PROSITE" id="PS51257">
    <property type="entry name" value="PROKAR_LIPOPROTEIN"/>
    <property type="match status" value="1"/>
</dbReference>
<gene>
    <name evidence="1" type="ORF">KIF53_15515</name>
</gene>
<reference evidence="1 2" key="1">
    <citation type="submission" date="2021-05" db="EMBL/GenBank/DDBJ databases">
        <title>Draft Whole Genome Sequencing Of Biosensor Chromobacterium violaceum Strain CV026 Reveals A Regulatory RNA In Chromobacterium violaceum Phenotype Regulatory Network.</title>
        <authorList>
            <person name="Hong K.W."/>
            <person name="Chan K.G."/>
            <person name="Chang C.-Y."/>
        </authorList>
    </citation>
    <scope>NUCLEOTIDE SEQUENCE [LARGE SCALE GENOMIC DNA]</scope>
    <source>
        <strain evidence="1 2">ATCC 31532</strain>
    </source>
</reference>
<evidence type="ECO:0000313" key="1">
    <source>
        <dbReference type="EMBL" id="MBW8289041.1"/>
    </source>
</evidence>
<sequence length="136" mass="13901">MKKTLVLTALSVVVGLSGCATQPVTFAQAKPVPPSRLIAAGSGDASILIKRDSGFVGGACNTRIYMNGTLSALLGAGEVVQLRSKPGAAIIGAEPDGMCGGNLKELAATLDPTKDNRFRVLIDQAMSMSIVPTATE</sequence>
<comment type="caution">
    <text evidence="1">The sequence shown here is derived from an EMBL/GenBank/DDBJ whole genome shotgun (WGS) entry which is preliminary data.</text>
</comment>
<protein>
    <recommendedName>
        <fullName evidence="3">Lipoprotein</fullName>
    </recommendedName>
</protein>